<dbReference type="OrthoDB" id="507840at2"/>
<feature type="domain" description="LysM" evidence="1">
    <location>
        <begin position="55"/>
        <end position="99"/>
    </location>
</feature>
<dbReference type="InterPro" id="IPR018392">
    <property type="entry name" value="LysM"/>
</dbReference>
<dbReference type="Proteomes" id="UP000186868">
    <property type="component" value="Unassembled WGS sequence"/>
</dbReference>
<proteinExistence type="predicted"/>
<keyword evidence="3" id="KW-1185">Reference proteome</keyword>
<evidence type="ECO:0000313" key="3">
    <source>
        <dbReference type="Proteomes" id="UP000186868"/>
    </source>
</evidence>
<dbReference type="InterPro" id="IPR016047">
    <property type="entry name" value="M23ase_b-sheet_dom"/>
</dbReference>
<dbReference type="Pfam" id="PF01476">
    <property type="entry name" value="LysM"/>
    <property type="match status" value="1"/>
</dbReference>
<dbReference type="Pfam" id="PF01551">
    <property type="entry name" value="Peptidase_M23"/>
    <property type="match status" value="1"/>
</dbReference>
<dbReference type="GO" id="GO:0004222">
    <property type="term" value="F:metalloendopeptidase activity"/>
    <property type="evidence" value="ECO:0007669"/>
    <property type="project" value="TreeGrafter"/>
</dbReference>
<dbReference type="PROSITE" id="PS51782">
    <property type="entry name" value="LYSM"/>
    <property type="match status" value="1"/>
</dbReference>
<dbReference type="CDD" id="cd00118">
    <property type="entry name" value="LysM"/>
    <property type="match status" value="1"/>
</dbReference>
<dbReference type="InterPro" id="IPR050570">
    <property type="entry name" value="Cell_wall_metabolism_enzyme"/>
</dbReference>
<dbReference type="PANTHER" id="PTHR21666">
    <property type="entry name" value="PEPTIDASE-RELATED"/>
    <property type="match status" value="1"/>
</dbReference>
<evidence type="ECO:0000313" key="2">
    <source>
        <dbReference type="EMBL" id="OKH22981.1"/>
    </source>
</evidence>
<sequence length="301" mass="32870">MFSWLFSLATATLINPAIILQTKHPELAIVAQSPGETEQNPRGISCQPPVLSRLQRHKIAPGETTTTIAQKYNLLPETLIRLNPILQGGSAPVGREILIPPMNGVRLEVPAGATWKDLENAYGVRADVLFELNGCQKTPKVVFIPGVNWAARDNARRNYTGLKYYPLPQNARIGLPYGWQKEAADGGKMMFHSGVDFLAESGTPVLAADEGIVAFVGEEGSYGYLIVISHGEEWQTRYAHLDKVRVKIGQPVKAGDVIGTVGTTGKPDIKAPHLHFEIRYKSPAGWVAQDPKLHLPAGTRE</sequence>
<dbReference type="STRING" id="1921803.NIES593_10965"/>
<evidence type="ECO:0000259" key="1">
    <source>
        <dbReference type="PROSITE" id="PS51782"/>
    </source>
</evidence>
<dbReference type="Gene3D" id="3.10.350.10">
    <property type="entry name" value="LysM domain"/>
    <property type="match status" value="1"/>
</dbReference>
<dbReference type="SUPFAM" id="SSF54106">
    <property type="entry name" value="LysM domain"/>
    <property type="match status" value="1"/>
</dbReference>
<dbReference type="EMBL" id="MRCB01000011">
    <property type="protein sequence ID" value="OKH22981.1"/>
    <property type="molecule type" value="Genomic_DNA"/>
</dbReference>
<dbReference type="Gene3D" id="2.70.70.10">
    <property type="entry name" value="Glucose Permease (Domain IIA)"/>
    <property type="match status" value="1"/>
</dbReference>
<organism evidence="2 3">
    <name type="scientific">Hydrococcus rivularis NIES-593</name>
    <dbReference type="NCBI Taxonomy" id="1921803"/>
    <lineage>
        <taxon>Bacteria</taxon>
        <taxon>Bacillati</taxon>
        <taxon>Cyanobacteriota</taxon>
        <taxon>Cyanophyceae</taxon>
        <taxon>Pleurocapsales</taxon>
        <taxon>Hydrococcaceae</taxon>
        <taxon>Hydrococcus</taxon>
    </lineage>
</organism>
<dbReference type="CDD" id="cd12797">
    <property type="entry name" value="M23_peptidase"/>
    <property type="match status" value="1"/>
</dbReference>
<name>A0A1U7HHE7_9CYAN</name>
<dbReference type="SMART" id="SM00257">
    <property type="entry name" value="LysM"/>
    <property type="match status" value="1"/>
</dbReference>
<dbReference type="SUPFAM" id="SSF51261">
    <property type="entry name" value="Duplicated hybrid motif"/>
    <property type="match status" value="1"/>
</dbReference>
<dbReference type="PANTHER" id="PTHR21666:SF290">
    <property type="entry name" value="PEPTIDASE M23 DOMAIN PROTEIN"/>
    <property type="match status" value="1"/>
</dbReference>
<accession>A0A1U7HHE7</accession>
<dbReference type="AlphaFoldDB" id="A0A1U7HHE7"/>
<reference evidence="2 3" key="1">
    <citation type="submission" date="2016-11" db="EMBL/GenBank/DDBJ databases">
        <title>Draft Genome Sequences of Nine Cyanobacterial Strains from Diverse Habitats.</title>
        <authorList>
            <person name="Zhu T."/>
            <person name="Hou S."/>
            <person name="Lu X."/>
            <person name="Hess W.R."/>
        </authorList>
    </citation>
    <scope>NUCLEOTIDE SEQUENCE [LARGE SCALE GENOMIC DNA]</scope>
    <source>
        <strain evidence="2 3">NIES-593</strain>
    </source>
</reference>
<protein>
    <submittedName>
        <fullName evidence="2">Peptidase</fullName>
    </submittedName>
</protein>
<comment type="caution">
    <text evidence="2">The sequence shown here is derived from an EMBL/GenBank/DDBJ whole genome shotgun (WGS) entry which is preliminary data.</text>
</comment>
<dbReference type="InterPro" id="IPR011055">
    <property type="entry name" value="Dup_hybrid_motif"/>
</dbReference>
<dbReference type="RefSeq" id="WP_073599616.1">
    <property type="nucleotide sequence ID" value="NZ_MRCB01000011.1"/>
</dbReference>
<gene>
    <name evidence="2" type="ORF">NIES593_10965</name>
</gene>
<dbReference type="InterPro" id="IPR036779">
    <property type="entry name" value="LysM_dom_sf"/>
</dbReference>